<feature type="domain" description="Toprim" evidence="14">
    <location>
        <begin position="123"/>
        <end position="277"/>
    </location>
</feature>
<feature type="coiled-coil region" evidence="12">
    <location>
        <begin position="703"/>
        <end position="737"/>
    </location>
</feature>
<dbReference type="EMBL" id="UYRW01001904">
    <property type="protein sequence ID" value="VDK81765.1"/>
    <property type="molecule type" value="Genomic_DNA"/>
</dbReference>
<dbReference type="AlphaFoldDB" id="A0A182EDX3"/>
<dbReference type="GO" id="GO:0031422">
    <property type="term" value="C:RecQ family helicase-topoisomerase III complex"/>
    <property type="evidence" value="ECO:0007669"/>
    <property type="project" value="TreeGrafter"/>
</dbReference>
<evidence type="ECO:0000256" key="5">
    <source>
        <dbReference type="ARBA" id="ARBA00022771"/>
    </source>
</evidence>
<keyword evidence="8 11" id="KW-0238">DNA-binding</keyword>
<dbReference type="InterPro" id="IPR003601">
    <property type="entry name" value="Topo_IA_2"/>
</dbReference>
<dbReference type="InterPro" id="IPR010666">
    <property type="entry name" value="Znf_GRF"/>
</dbReference>
<proteinExistence type="inferred from homology"/>
<dbReference type="InterPro" id="IPR058047">
    <property type="entry name" value="CPSase_preATP-grasp"/>
</dbReference>
<dbReference type="GO" id="GO:0008270">
    <property type="term" value="F:zinc ion binding"/>
    <property type="evidence" value="ECO:0007669"/>
    <property type="project" value="UniProtKB-KW"/>
</dbReference>
<sequence>MSDLVRLDNETDRLLQASRIRLIMRELSASIAKEAKEYRNDPSNSKSLLDILEPICRCFGNIVLEAVSLADNDSVYLLKDPVHGRSIYEVSGTHSQSTYTCLPTVNYCQCSYFLHDDLNISMRALFVAEKNDAAKSIAAILSRGTSTRHDGPSRFNKIFQFTANVGQNAGCHVAMTSVSGHLLQHEFPASFKNWTETPIKVLFDVNIQKNIIPGMEDIRTTLIEEIRKSDASFNYILIMLLVIWTDCDREGEAIGAEVVTVCTQVKRNLDVYRARFSEITNTAINRALNNLVRLDQRLIDAVECRSELDLRIGAAFTRLQTLHLRNNFADIFRDKGVVSYGSCQFPTLGFIVERYQAIKEFISETFWKISMKHKRDDIMIEFVWGRQRLFDRDIVEVFLDDCEEAREARVLSVIKKPKSKWRPVALDTVELEKLAVRKLKFSAKETMLVAERLYNKGYISYPRTETNKFSKDMDLNIYVQQQTVSGEWGDFAQEVAARGLNPRNGSKTDGAHPPIHPLKFATPNELVGLEWSLYEFIVRHFLACLSFDANGQETKVQVRVGNENFMASGLIIEDYGYLNVYKYDKWGDKILPSYHENELLTDYQLQITEGQTQPPQLLNEADLIALMDKYGIGTDATHAEHIETIKTRQYARLNNDGRFVPGYIGLALVDGYDRMGYAMSKPHMRADLESQLKLICLGQRNKNDVLKEQIAKYRAIFEQAENKVQMLSNALHQYLNQRENHPVMTIPENQQRNNLPPTNNTSVTTNRSSLTPRNSTSTRRGRGSKSGNRAVNRSVSKTVINEEQVATANASDIDLLSSLSILHTNIGTRRRTRTANAGDNRARDRVKAGDRRQCSCGQVAKRLIVKKEHFFETVMINCYPETISTDYDTADRLYFISLTEEDVLEMLSKELENGTLVGVIVQLDLAEDRMRFRNFVLQLNLKQPESSICSSVEEALANAEKIGYNDPGPNHGRAFWTCPKDRNNPEKCKYFEWEGSRNNDEPS</sequence>
<evidence type="ECO:0000313" key="19">
    <source>
        <dbReference type="WBParaSite" id="nOo.2.0.1.t06275-RA"/>
    </source>
</evidence>
<dbReference type="SUPFAM" id="SSF56712">
    <property type="entry name" value="Prokaryotic type I DNA topoisomerase"/>
    <property type="match status" value="1"/>
</dbReference>
<dbReference type="Gene3D" id="1.10.290.10">
    <property type="entry name" value="Topoisomerase I, domain 4"/>
    <property type="match status" value="1"/>
</dbReference>
<dbReference type="InterPro" id="IPR000380">
    <property type="entry name" value="Topo_IA"/>
</dbReference>
<dbReference type="InterPro" id="IPR013824">
    <property type="entry name" value="Topo_IA_cen_sub1"/>
</dbReference>
<dbReference type="OrthoDB" id="430051at2759"/>
<dbReference type="InterPro" id="IPR006171">
    <property type="entry name" value="TOPRIM_dom"/>
</dbReference>
<dbReference type="GO" id="GO:0005634">
    <property type="term" value="C:nucleus"/>
    <property type="evidence" value="ECO:0007669"/>
    <property type="project" value="TreeGrafter"/>
</dbReference>
<dbReference type="InterPro" id="IPR016185">
    <property type="entry name" value="PreATP-grasp_dom_sf"/>
</dbReference>
<name>A0A182EDX3_ONCOC</name>
<evidence type="ECO:0000256" key="9">
    <source>
        <dbReference type="ARBA" id="ARBA00023235"/>
    </source>
</evidence>
<evidence type="ECO:0000256" key="12">
    <source>
        <dbReference type="SAM" id="Coils"/>
    </source>
</evidence>
<dbReference type="Gene3D" id="2.70.20.10">
    <property type="entry name" value="Topoisomerase I, domain 3"/>
    <property type="match status" value="1"/>
</dbReference>
<dbReference type="InterPro" id="IPR013826">
    <property type="entry name" value="Topo_IA_cen_sub3"/>
</dbReference>
<organism evidence="19">
    <name type="scientific">Onchocerca ochengi</name>
    <name type="common">Filarial nematode worm</name>
    <dbReference type="NCBI Taxonomy" id="42157"/>
    <lineage>
        <taxon>Eukaryota</taxon>
        <taxon>Metazoa</taxon>
        <taxon>Ecdysozoa</taxon>
        <taxon>Nematoda</taxon>
        <taxon>Chromadorea</taxon>
        <taxon>Rhabditida</taxon>
        <taxon>Spirurina</taxon>
        <taxon>Spiruromorpha</taxon>
        <taxon>Filarioidea</taxon>
        <taxon>Onchocercidae</taxon>
        <taxon>Onchocerca</taxon>
    </lineage>
</organism>
<evidence type="ECO:0000256" key="8">
    <source>
        <dbReference type="ARBA" id="ARBA00023125"/>
    </source>
</evidence>
<feature type="region of interest" description="Disordered" evidence="13">
    <location>
        <begin position="745"/>
        <end position="793"/>
    </location>
</feature>
<keyword evidence="4" id="KW-0479">Metal-binding</keyword>
<dbReference type="FunFam" id="1.10.290.10:FF:000001">
    <property type="entry name" value="DNA topoisomerase"/>
    <property type="match status" value="1"/>
</dbReference>
<dbReference type="GO" id="GO:0003917">
    <property type="term" value="F:DNA topoisomerase type I (single strand cut, ATP-independent) activity"/>
    <property type="evidence" value="ECO:0007669"/>
    <property type="project" value="UniProtKB-EC"/>
</dbReference>
<comment type="catalytic activity">
    <reaction evidence="1 11">
        <text>ATP-independent breakage of single-stranded DNA, followed by passage and rejoining.</text>
        <dbReference type="EC" id="5.6.2.1"/>
    </reaction>
</comment>
<dbReference type="Gene3D" id="3.40.50.20">
    <property type="match status" value="1"/>
</dbReference>
<dbReference type="SMART" id="SM00437">
    <property type="entry name" value="TOP1Ac"/>
    <property type="match status" value="1"/>
</dbReference>
<dbReference type="Pfam" id="PF06839">
    <property type="entry name" value="Zn_ribbon_GRF"/>
    <property type="match status" value="1"/>
</dbReference>
<dbReference type="GO" id="GO:0006265">
    <property type="term" value="P:DNA topological change"/>
    <property type="evidence" value="ECO:0007669"/>
    <property type="project" value="InterPro"/>
</dbReference>
<keyword evidence="5 10" id="KW-0863">Zinc-finger</keyword>
<dbReference type="FunFam" id="1.10.460.10:FF:000003">
    <property type="entry name" value="DNA topoisomerase"/>
    <property type="match status" value="1"/>
</dbReference>
<evidence type="ECO:0000259" key="14">
    <source>
        <dbReference type="PROSITE" id="PS50880"/>
    </source>
</evidence>
<dbReference type="PROSITE" id="PS52039">
    <property type="entry name" value="TOPO_IA_2"/>
    <property type="match status" value="1"/>
</dbReference>
<dbReference type="PRINTS" id="PR00417">
    <property type="entry name" value="PRTPISMRASEI"/>
</dbReference>
<evidence type="ECO:0000256" key="11">
    <source>
        <dbReference type="RuleBase" id="RU362092"/>
    </source>
</evidence>
<evidence type="ECO:0000256" key="6">
    <source>
        <dbReference type="ARBA" id="ARBA00022833"/>
    </source>
</evidence>
<dbReference type="GO" id="GO:0006310">
    <property type="term" value="P:DNA recombination"/>
    <property type="evidence" value="ECO:0007669"/>
    <property type="project" value="TreeGrafter"/>
</dbReference>
<dbReference type="Pfam" id="PF01131">
    <property type="entry name" value="Topoisom_bac"/>
    <property type="match status" value="1"/>
</dbReference>
<accession>A0A182EDX3</accession>
<dbReference type="Proteomes" id="UP000271087">
    <property type="component" value="Unassembled WGS sequence"/>
</dbReference>
<dbReference type="SMART" id="SM00493">
    <property type="entry name" value="TOPRIM"/>
    <property type="match status" value="1"/>
</dbReference>
<dbReference type="PANTHER" id="PTHR11390:SF21">
    <property type="entry name" value="DNA TOPOISOMERASE 3-ALPHA"/>
    <property type="match status" value="1"/>
</dbReference>
<evidence type="ECO:0000256" key="4">
    <source>
        <dbReference type="ARBA" id="ARBA00022723"/>
    </source>
</evidence>
<dbReference type="GO" id="GO:0003677">
    <property type="term" value="F:DNA binding"/>
    <property type="evidence" value="ECO:0007669"/>
    <property type="project" value="UniProtKB-KW"/>
</dbReference>
<comment type="function">
    <text evidence="11">Introduces a single-strand break via transesterification at a target site in duplex DNA. Releases the supercoiling and torsional tension of DNA introduced during the DNA replication and transcription by transiently cleaving and rejoining one strand of the DNA duplex. The scissile phosphodiester is attacked by the catalytic tyrosine of the enzyme, resulting in the formation of a DNA-(5'-phosphotyrosyl)-enzyme intermediate and the expulsion of a 3'-OH DNA strand.</text>
</comment>
<keyword evidence="6" id="KW-0862">Zinc</keyword>
<feature type="domain" description="Topo IA-type catalytic" evidence="16">
    <location>
        <begin position="295"/>
        <end position="717"/>
    </location>
</feature>
<dbReference type="Pfam" id="PF01751">
    <property type="entry name" value="Toprim"/>
    <property type="match status" value="1"/>
</dbReference>
<dbReference type="SUPFAM" id="SSF52440">
    <property type="entry name" value="PreATP-grasp domain"/>
    <property type="match status" value="1"/>
</dbReference>
<dbReference type="STRING" id="42157.A0A182EDX3"/>
<dbReference type="Pfam" id="PF25596">
    <property type="entry name" value="CPSase_L_D1"/>
    <property type="match status" value="1"/>
</dbReference>
<comment type="similarity">
    <text evidence="2 11">Belongs to the type IA topoisomerase family.</text>
</comment>
<evidence type="ECO:0000256" key="13">
    <source>
        <dbReference type="SAM" id="MobiDB-lite"/>
    </source>
</evidence>
<keyword evidence="18" id="KW-1185">Reference proteome</keyword>
<dbReference type="Gene3D" id="3.40.50.140">
    <property type="match status" value="1"/>
</dbReference>
<feature type="domain" description="GRF-type" evidence="15">
    <location>
        <begin position="949"/>
        <end position="997"/>
    </location>
</feature>
<keyword evidence="12" id="KW-0175">Coiled coil</keyword>
<evidence type="ECO:0000313" key="17">
    <source>
        <dbReference type="EMBL" id="VDK81765.1"/>
    </source>
</evidence>
<keyword evidence="9 11" id="KW-0413">Isomerase</keyword>
<protein>
    <recommendedName>
        <fullName evidence="3 11">DNA topoisomerase</fullName>
        <ecNumber evidence="3 11">5.6.2.1</ecNumber>
    </recommendedName>
</protein>
<dbReference type="InterPro" id="IPR003602">
    <property type="entry name" value="Topo_IA_DNA-bd_dom"/>
</dbReference>
<evidence type="ECO:0000256" key="7">
    <source>
        <dbReference type="ARBA" id="ARBA00023029"/>
    </source>
</evidence>
<dbReference type="CDD" id="cd03362">
    <property type="entry name" value="TOPRIM_TopoIA_TopoIII"/>
    <property type="match status" value="1"/>
</dbReference>
<dbReference type="FunFam" id="3.40.50.140:FF:000003">
    <property type="entry name" value="DNA topoisomerase"/>
    <property type="match status" value="1"/>
</dbReference>
<dbReference type="PANTHER" id="PTHR11390">
    <property type="entry name" value="PROKARYOTIC DNA TOPOISOMERASE"/>
    <property type="match status" value="1"/>
</dbReference>
<reference evidence="17 18" key="2">
    <citation type="submission" date="2018-08" db="EMBL/GenBank/DDBJ databases">
        <authorList>
            <person name="Laetsch R D."/>
            <person name="Stevens L."/>
            <person name="Kumar S."/>
            <person name="Blaxter L. M."/>
        </authorList>
    </citation>
    <scope>NUCLEOTIDE SEQUENCE [LARGE SCALE GENOMIC DNA]</scope>
</reference>
<dbReference type="InterPro" id="IPR013825">
    <property type="entry name" value="Topo_IA_cen_sub2"/>
</dbReference>
<feature type="compositionally biased region" description="Low complexity" evidence="13">
    <location>
        <begin position="753"/>
        <end position="778"/>
    </location>
</feature>
<evidence type="ECO:0000259" key="15">
    <source>
        <dbReference type="PROSITE" id="PS51999"/>
    </source>
</evidence>
<dbReference type="WBParaSite" id="nOo.2.0.1.t06275-RA">
    <property type="protein sequence ID" value="nOo.2.0.1.t06275-RA"/>
    <property type="gene ID" value="nOo.2.0.1.g06275"/>
</dbReference>
<evidence type="ECO:0000256" key="3">
    <source>
        <dbReference type="ARBA" id="ARBA00012891"/>
    </source>
</evidence>
<dbReference type="InterPro" id="IPR013497">
    <property type="entry name" value="Topo_IA_cen"/>
</dbReference>
<dbReference type="PROSITE" id="PS51999">
    <property type="entry name" value="ZF_GRF"/>
    <property type="match status" value="1"/>
</dbReference>
<gene>
    <name evidence="17" type="ORF">NOO_LOCUS6275</name>
</gene>
<dbReference type="Gene3D" id="3.30.470.20">
    <property type="entry name" value="ATP-grasp fold, B domain"/>
    <property type="match status" value="1"/>
</dbReference>
<dbReference type="GO" id="GO:0006281">
    <property type="term" value="P:DNA repair"/>
    <property type="evidence" value="ECO:0007669"/>
    <property type="project" value="TreeGrafter"/>
</dbReference>
<evidence type="ECO:0000256" key="1">
    <source>
        <dbReference type="ARBA" id="ARBA00000213"/>
    </source>
</evidence>
<evidence type="ECO:0000256" key="2">
    <source>
        <dbReference type="ARBA" id="ARBA00009446"/>
    </source>
</evidence>
<evidence type="ECO:0000256" key="10">
    <source>
        <dbReference type="PROSITE-ProRule" id="PRU01343"/>
    </source>
</evidence>
<evidence type="ECO:0000313" key="18">
    <source>
        <dbReference type="Proteomes" id="UP000271087"/>
    </source>
</evidence>
<dbReference type="Gene3D" id="1.10.460.10">
    <property type="entry name" value="Topoisomerase I, domain 2"/>
    <property type="match status" value="1"/>
</dbReference>
<dbReference type="PROSITE" id="PS50880">
    <property type="entry name" value="TOPRIM"/>
    <property type="match status" value="1"/>
</dbReference>
<dbReference type="CDD" id="cd00186">
    <property type="entry name" value="TOP1Ac"/>
    <property type="match status" value="1"/>
</dbReference>
<dbReference type="InterPro" id="IPR034144">
    <property type="entry name" value="TOPRIM_TopoIII"/>
</dbReference>
<reference evidence="19" key="1">
    <citation type="submission" date="2016-06" db="UniProtKB">
        <authorList>
            <consortium name="WormBaseParasite"/>
        </authorList>
    </citation>
    <scope>IDENTIFICATION</scope>
</reference>
<dbReference type="InterPro" id="IPR023405">
    <property type="entry name" value="Topo_IA_core_domain"/>
</dbReference>
<evidence type="ECO:0000259" key="16">
    <source>
        <dbReference type="PROSITE" id="PS52039"/>
    </source>
</evidence>
<keyword evidence="7 11" id="KW-0799">Topoisomerase</keyword>
<dbReference type="SMART" id="SM00436">
    <property type="entry name" value="TOP1Bc"/>
    <property type="match status" value="1"/>
</dbReference>
<dbReference type="EC" id="5.6.2.1" evidence="3 11"/>